<evidence type="ECO:0000313" key="3">
    <source>
        <dbReference type="Proteomes" id="UP000003835"/>
    </source>
</evidence>
<gene>
    <name evidence="2" type="ORF">MC7420_2355</name>
</gene>
<feature type="compositionally biased region" description="Polar residues" evidence="1">
    <location>
        <begin position="32"/>
        <end position="50"/>
    </location>
</feature>
<protein>
    <submittedName>
        <fullName evidence="2">Uncharacterized protein</fullName>
    </submittedName>
</protein>
<evidence type="ECO:0000313" key="2">
    <source>
        <dbReference type="EMBL" id="EDX71689.1"/>
    </source>
</evidence>
<dbReference type="HOGENOM" id="CLU_2381218_0_0_3"/>
<proteinExistence type="predicted"/>
<evidence type="ECO:0000256" key="1">
    <source>
        <dbReference type="SAM" id="MobiDB-lite"/>
    </source>
</evidence>
<feature type="compositionally biased region" description="Low complexity" evidence="1">
    <location>
        <begin position="13"/>
        <end position="31"/>
    </location>
</feature>
<name>B4W266_9CYAN</name>
<dbReference type="STRING" id="118168.MC7420_2355"/>
<feature type="region of interest" description="Disordered" evidence="1">
    <location>
        <begin position="13"/>
        <end position="53"/>
    </location>
</feature>
<keyword evidence="3" id="KW-1185">Reference proteome</keyword>
<dbReference type="EMBL" id="DS989870">
    <property type="protein sequence ID" value="EDX71689.1"/>
    <property type="molecule type" value="Genomic_DNA"/>
</dbReference>
<reference evidence="2 3" key="1">
    <citation type="submission" date="2008-07" db="EMBL/GenBank/DDBJ databases">
        <authorList>
            <person name="Tandeau de Marsac N."/>
            <person name="Ferriera S."/>
            <person name="Johnson J."/>
            <person name="Kravitz S."/>
            <person name="Beeson K."/>
            <person name="Sutton G."/>
            <person name="Rogers Y.-H."/>
            <person name="Friedman R."/>
            <person name="Frazier M."/>
            <person name="Venter J.C."/>
        </authorList>
    </citation>
    <scope>NUCLEOTIDE SEQUENCE [LARGE SCALE GENOMIC DNA]</scope>
    <source>
        <strain evidence="2 3">PCC 7420</strain>
    </source>
</reference>
<accession>B4W266</accession>
<dbReference type="Proteomes" id="UP000003835">
    <property type="component" value="Unassembled WGS sequence"/>
</dbReference>
<dbReference type="AlphaFoldDB" id="B4W266"/>
<sequence length="94" mass="10640">MTISCHAFKLGISSEQDAQSSEQDAQFSEQDAQFSEQDAQFSEQDAQFSEQDARTTARISPLLTLRFKCRAVYNNLKKLVYNGMPVFELSILPL</sequence>
<organism evidence="2 3">
    <name type="scientific">Coleofasciculus chthonoplastes PCC 7420</name>
    <dbReference type="NCBI Taxonomy" id="118168"/>
    <lineage>
        <taxon>Bacteria</taxon>
        <taxon>Bacillati</taxon>
        <taxon>Cyanobacteriota</taxon>
        <taxon>Cyanophyceae</taxon>
        <taxon>Coleofasciculales</taxon>
        <taxon>Coleofasciculaceae</taxon>
        <taxon>Coleofasciculus</taxon>
    </lineage>
</organism>